<sequence>MPGVICGRFSRPIERVGLYVPGGTAVLPSTALMLGVPAMVAGCEKIVLASPPRSDGSISPEIVYIAQKVGAESIVLAGGAQAVAAMAYGTESVSKVDKILGPGNQFVTAAKMHVSNDTNAGVSIDMPAGPSEVLVVADKDANPAFVASDLLSQAEHGVDSQVILLTVDLSEAQLKAIEDEVHNQAMALPRVDIVRGSIKHSVTVTVKTIEDAMRISNDYAPEHLILQVKDAAKVVDKVVNAGSVFIGEWTPESVGDYSAGVNHSLPTYGFAKQYSGVNLASFMKHITCSNLTSEGLRNVGSAVMQLAGVEELHAHKRAVEIRLKWLDEQKQ</sequence>
<evidence type="ECO:0000313" key="1">
    <source>
        <dbReference type="EMBL" id="KAJ3477867.1"/>
    </source>
</evidence>
<gene>
    <name evidence="1" type="ORF">NLG97_g8724</name>
</gene>
<evidence type="ECO:0000313" key="2">
    <source>
        <dbReference type="Proteomes" id="UP001148737"/>
    </source>
</evidence>
<accession>A0ACC1QI93</accession>
<protein>
    <submittedName>
        <fullName evidence="1">Uncharacterized protein</fullName>
    </submittedName>
</protein>
<keyword evidence="2" id="KW-1185">Reference proteome</keyword>
<organism evidence="1 2">
    <name type="scientific">Lecanicillium saksenae</name>
    <dbReference type="NCBI Taxonomy" id="468837"/>
    <lineage>
        <taxon>Eukaryota</taxon>
        <taxon>Fungi</taxon>
        <taxon>Dikarya</taxon>
        <taxon>Ascomycota</taxon>
        <taxon>Pezizomycotina</taxon>
        <taxon>Sordariomycetes</taxon>
        <taxon>Hypocreomycetidae</taxon>
        <taxon>Hypocreales</taxon>
        <taxon>Cordycipitaceae</taxon>
        <taxon>Lecanicillium</taxon>
    </lineage>
</organism>
<comment type="caution">
    <text evidence="1">The sequence shown here is derived from an EMBL/GenBank/DDBJ whole genome shotgun (WGS) entry which is preliminary data.</text>
</comment>
<dbReference type="Proteomes" id="UP001148737">
    <property type="component" value="Unassembled WGS sequence"/>
</dbReference>
<proteinExistence type="predicted"/>
<name>A0ACC1QI93_9HYPO</name>
<dbReference type="EMBL" id="JANAKD010001605">
    <property type="protein sequence ID" value="KAJ3477867.1"/>
    <property type="molecule type" value="Genomic_DNA"/>
</dbReference>
<reference evidence="1" key="1">
    <citation type="submission" date="2022-07" db="EMBL/GenBank/DDBJ databases">
        <title>Genome Sequence of Lecanicillium saksenae.</title>
        <authorList>
            <person name="Buettner E."/>
        </authorList>
    </citation>
    <scope>NUCLEOTIDE SEQUENCE</scope>
    <source>
        <strain evidence="1">VT-O1</strain>
    </source>
</reference>